<protein>
    <submittedName>
        <fullName evidence="2">Uncharacterized protein</fullName>
    </submittedName>
</protein>
<accession>A0A2C9LGY8</accession>
<dbReference type="Proteomes" id="UP000076420">
    <property type="component" value="Unassembled WGS sequence"/>
</dbReference>
<organism evidence="2 3">
    <name type="scientific">Biomphalaria glabrata</name>
    <name type="common">Bloodfluke planorb</name>
    <name type="synonym">Freshwater snail</name>
    <dbReference type="NCBI Taxonomy" id="6526"/>
    <lineage>
        <taxon>Eukaryota</taxon>
        <taxon>Metazoa</taxon>
        <taxon>Spiralia</taxon>
        <taxon>Lophotrochozoa</taxon>
        <taxon>Mollusca</taxon>
        <taxon>Gastropoda</taxon>
        <taxon>Heterobranchia</taxon>
        <taxon>Euthyneura</taxon>
        <taxon>Panpulmonata</taxon>
        <taxon>Hygrophila</taxon>
        <taxon>Lymnaeoidea</taxon>
        <taxon>Planorbidae</taxon>
        <taxon>Biomphalaria</taxon>
    </lineage>
</organism>
<dbReference type="AlphaFoldDB" id="A0A2C9LGY8"/>
<dbReference type="VEuPathDB" id="VectorBase:BGLB030905"/>
<evidence type="ECO:0000313" key="2">
    <source>
        <dbReference type="EnsemblMetazoa" id="BGLB030905-PA"/>
    </source>
</evidence>
<sequence>MNTISKKKETEKKHSFSFYNWFTMNTISMDLFLQPENLYADTNPRMKMKSNKMELHTDFLSRMMLGDRMPSNISEANNDDQLPEFQDQAPPANVRSFLNKKNITETSKHKINLDIDKELPTHRFVTPFRSQRNELRSFVPVSA</sequence>
<name>A0A2C9LGY8_BIOGL</name>
<dbReference type="VEuPathDB" id="VectorBase:BGLAX_026966"/>
<reference evidence="2" key="1">
    <citation type="submission" date="2020-05" db="UniProtKB">
        <authorList>
            <consortium name="EnsemblMetazoa"/>
        </authorList>
    </citation>
    <scope>IDENTIFICATION</scope>
    <source>
        <strain evidence="2">BB02</strain>
    </source>
</reference>
<proteinExistence type="predicted"/>
<dbReference type="OrthoDB" id="10396062at2759"/>
<evidence type="ECO:0000313" key="3">
    <source>
        <dbReference type="Proteomes" id="UP000076420"/>
    </source>
</evidence>
<evidence type="ECO:0000256" key="1">
    <source>
        <dbReference type="SAM" id="MobiDB-lite"/>
    </source>
</evidence>
<dbReference type="EnsemblMetazoa" id="BGLB030905-RA">
    <property type="protein sequence ID" value="BGLB030905-PA"/>
    <property type="gene ID" value="BGLB030905"/>
</dbReference>
<gene>
    <name evidence="2" type="primary">106066898</name>
</gene>
<feature type="region of interest" description="Disordered" evidence="1">
    <location>
        <begin position="69"/>
        <end position="92"/>
    </location>
</feature>